<keyword evidence="1" id="KW-0472">Membrane</keyword>
<dbReference type="EMBL" id="PNQX01000004">
    <property type="protein sequence ID" value="PMQ18675.1"/>
    <property type="molecule type" value="Genomic_DNA"/>
</dbReference>
<comment type="caution">
    <text evidence="2">The sequence shown here is derived from an EMBL/GenBank/DDBJ whole genome shotgun (WGS) entry which is preliminary data.</text>
</comment>
<feature type="transmembrane region" description="Helical" evidence="1">
    <location>
        <begin position="63"/>
        <end position="85"/>
    </location>
</feature>
<accession>A0A2N7RXQ6</accession>
<evidence type="ECO:0000256" key="1">
    <source>
        <dbReference type="SAM" id="Phobius"/>
    </source>
</evidence>
<feature type="transmembrane region" description="Helical" evidence="1">
    <location>
        <begin position="165"/>
        <end position="188"/>
    </location>
</feature>
<feature type="transmembrane region" description="Helical" evidence="1">
    <location>
        <begin position="126"/>
        <end position="145"/>
    </location>
</feature>
<dbReference type="AlphaFoldDB" id="A0A2N7RXQ6"/>
<feature type="transmembrane region" description="Helical" evidence="1">
    <location>
        <begin position="97"/>
        <end position="120"/>
    </location>
</feature>
<protein>
    <submittedName>
        <fullName evidence="2">Uncharacterized protein</fullName>
    </submittedName>
</protein>
<feature type="transmembrane region" description="Helical" evidence="1">
    <location>
        <begin position="21"/>
        <end position="43"/>
    </location>
</feature>
<reference evidence="2 3" key="1">
    <citation type="journal article" date="2017" name="Elife">
        <title>Extensive horizontal gene transfer in cheese-associated bacteria.</title>
        <authorList>
            <person name="Bonham K.S."/>
            <person name="Wolfe B.E."/>
            <person name="Dutton R.J."/>
        </authorList>
    </citation>
    <scope>NUCLEOTIDE SEQUENCE [LARGE SCALE GENOMIC DNA]</scope>
    <source>
        <strain evidence="2 3">JB182</strain>
    </source>
</reference>
<name>A0A2N7RXQ6_9MICC</name>
<evidence type="ECO:0000313" key="3">
    <source>
        <dbReference type="Proteomes" id="UP000235739"/>
    </source>
</evidence>
<dbReference type="RefSeq" id="WP_102599222.1">
    <property type="nucleotide sequence ID" value="NZ_PNQX01000004.1"/>
</dbReference>
<evidence type="ECO:0000313" key="2">
    <source>
        <dbReference type="EMBL" id="PMQ18675.1"/>
    </source>
</evidence>
<organism evidence="2 3">
    <name type="scientific">Glutamicibacter arilaitensis</name>
    <dbReference type="NCBI Taxonomy" id="256701"/>
    <lineage>
        <taxon>Bacteria</taxon>
        <taxon>Bacillati</taxon>
        <taxon>Actinomycetota</taxon>
        <taxon>Actinomycetes</taxon>
        <taxon>Micrococcales</taxon>
        <taxon>Micrococcaceae</taxon>
        <taxon>Glutamicibacter</taxon>
    </lineage>
</organism>
<sequence>MISHEAMAPATEPATQGRDAVAGSVAFGGLYAGIAGLGVAALAAASSASLASAFGVGSASAPLWAWLGAIASAAWAGVALVYAVASLLKAAAPAVKLAVPCLALVSSVHLASIVAGLWGFPEGAKNLDLTIASLLLLELSVLAVFVWQRKRRKNYPHRAVRSSSLVVLGSMFAGSVAVAAVASLGLAASSAGELAVPHSEHGIHHSGDIDPGIIGKMKQAEHHH</sequence>
<dbReference type="Proteomes" id="UP000235739">
    <property type="component" value="Unassembled WGS sequence"/>
</dbReference>
<gene>
    <name evidence="2" type="ORF">CIK84_17920</name>
</gene>
<keyword evidence="1" id="KW-1133">Transmembrane helix</keyword>
<proteinExistence type="predicted"/>
<keyword evidence="1" id="KW-0812">Transmembrane</keyword>